<keyword evidence="4" id="KW-1185">Reference proteome</keyword>
<name>X5DQX1_9CORY</name>
<organism evidence="3 4">
    <name type="scientific">Corynebacterium glyciniphilum AJ 3170</name>
    <dbReference type="NCBI Taxonomy" id="1404245"/>
    <lineage>
        <taxon>Bacteria</taxon>
        <taxon>Bacillati</taxon>
        <taxon>Actinomycetota</taxon>
        <taxon>Actinomycetes</taxon>
        <taxon>Mycobacteriales</taxon>
        <taxon>Corynebacteriaceae</taxon>
        <taxon>Corynebacterium</taxon>
    </lineage>
</organism>
<keyword evidence="2" id="KW-0812">Transmembrane</keyword>
<feature type="transmembrane region" description="Helical" evidence="2">
    <location>
        <begin position="76"/>
        <end position="100"/>
    </location>
</feature>
<dbReference type="HOGENOM" id="CLU_157817_0_0_11"/>
<dbReference type="STRING" id="1404245.CGLY_03070"/>
<dbReference type="RefSeq" id="WP_144313622.1">
    <property type="nucleotide sequence ID" value="NZ_CP006842.1"/>
</dbReference>
<keyword evidence="2" id="KW-0472">Membrane</keyword>
<dbReference type="Proteomes" id="UP000023703">
    <property type="component" value="Chromosome"/>
</dbReference>
<evidence type="ECO:0000313" key="3">
    <source>
        <dbReference type="EMBL" id="AHW63062.1"/>
    </source>
</evidence>
<evidence type="ECO:0000313" key="4">
    <source>
        <dbReference type="Proteomes" id="UP000023703"/>
    </source>
</evidence>
<accession>X5DQX1</accession>
<evidence type="ECO:0000256" key="1">
    <source>
        <dbReference type="SAM" id="MobiDB-lite"/>
    </source>
</evidence>
<dbReference type="AlphaFoldDB" id="X5DQX1"/>
<proteinExistence type="predicted"/>
<dbReference type="KEGG" id="cgy:CGLY_03070"/>
<dbReference type="SUPFAM" id="SSF103473">
    <property type="entry name" value="MFS general substrate transporter"/>
    <property type="match status" value="1"/>
</dbReference>
<gene>
    <name evidence="3" type="ORF">CGLY_03070</name>
</gene>
<dbReference type="EMBL" id="CP006842">
    <property type="protein sequence ID" value="AHW63062.1"/>
    <property type="molecule type" value="Genomic_DNA"/>
</dbReference>
<dbReference type="eggNOG" id="ENOG5031I0N">
    <property type="taxonomic scope" value="Bacteria"/>
</dbReference>
<feature type="transmembrane region" description="Helical" evidence="2">
    <location>
        <begin position="49"/>
        <end position="70"/>
    </location>
</feature>
<protein>
    <submittedName>
        <fullName evidence="3">Putative membrane protein</fullName>
    </submittedName>
</protein>
<feature type="region of interest" description="Disordered" evidence="1">
    <location>
        <begin position="1"/>
        <end position="20"/>
    </location>
</feature>
<reference evidence="3 4" key="1">
    <citation type="journal article" date="2015" name="Int. J. Syst. Evol. Microbiol.">
        <title>Revisiting Corynebacterium glyciniphilum (ex Kubota et al., 1972) sp. nov., nom. rev., isolated from putrefied banana.</title>
        <authorList>
            <person name="Al-Dilaimi A."/>
            <person name="Bednarz H."/>
            <person name="Lomker A."/>
            <person name="Niehaus K."/>
            <person name="Kalinowski J."/>
            <person name="Ruckert C."/>
        </authorList>
    </citation>
    <scope>NUCLEOTIDE SEQUENCE [LARGE SCALE GENOMIC DNA]</scope>
    <source>
        <strain evidence="3">AJ 3170</strain>
    </source>
</reference>
<dbReference type="InterPro" id="IPR036259">
    <property type="entry name" value="MFS_trans_sf"/>
</dbReference>
<feature type="compositionally biased region" description="Basic and acidic residues" evidence="1">
    <location>
        <begin position="1"/>
        <end position="19"/>
    </location>
</feature>
<keyword evidence="2" id="KW-1133">Transmembrane helix</keyword>
<evidence type="ECO:0000256" key="2">
    <source>
        <dbReference type="SAM" id="Phobius"/>
    </source>
</evidence>
<dbReference type="OrthoDB" id="4422894at2"/>
<sequence>MREEPMMFPHSDTKGEHSASPEYLEGYVPSSWDAPHSSLHRGVTWMSMGLLLCAVFIMGIGIFGFAAYSVDAQEHGITIGIVGWAVGIVLLLASFLGVHMGRRGTREYRKETGRVY</sequence>